<dbReference type="PANTHER" id="PTHR13627">
    <property type="entry name" value="FUKUTIN RELATED PROTEIN"/>
    <property type="match status" value="1"/>
</dbReference>
<dbReference type="Pfam" id="PF04991">
    <property type="entry name" value="LicD"/>
    <property type="match status" value="1"/>
</dbReference>
<evidence type="ECO:0000256" key="1">
    <source>
        <dbReference type="SAM" id="Phobius"/>
    </source>
</evidence>
<gene>
    <name evidence="4" type="ORF">g.5576</name>
</gene>
<dbReference type="InterPro" id="IPR007074">
    <property type="entry name" value="LicD/FKTN/FKRP_NTP_transf"/>
</dbReference>
<name>A0A1B6ECW0_9HEMI</name>
<organism evidence="4">
    <name type="scientific">Clastoptera arizonana</name>
    <name type="common">Arizona spittle bug</name>
    <dbReference type="NCBI Taxonomy" id="38151"/>
    <lineage>
        <taxon>Eukaryota</taxon>
        <taxon>Metazoa</taxon>
        <taxon>Ecdysozoa</taxon>
        <taxon>Arthropoda</taxon>
        <taxon>Hexapoda</taxon>
        <taxon>Insecta</taxon>
        <taxon>Pterygota</taxon>
        <taxon>Neoptera</taxon>
        <taxon>Paraneoptera</taxon>
        <taxon>Hemiptera</taxon>
        <taxon>Auchenorrhyncha</taxon>
        <taxon>Cercopoidea</taxon>
        <taxon>Clastopteridae</taxon>
        <taxon>Clastoptera</taxon>
    </lineage>
</organism>
<accession>A0A1B6ECW0</accession>
<proteinExistence type="predicted"/>
<keyword evidence="1" id="KW-1133">Transmembrane helix</keyword>
<reference evidence="4" key="1">
    <citation type="submission" date="2015-12" db="EMBL/GenBank/DDBJ databases">
        <title>De novo transcriptome assembly of four potential Pierce s Disease insect vectors from Arizona vineyards.</title>
        <authorList>
            <person name="Tassone E.E."/>
        </authorList>
    </citation>
    <scope>NUCLEOTIDE SEQUENCE</scope>
</reference>
<dbReference type="PANTHER" id="PTHR13627:SF31">
    <property type="entry name" value="RIBITOL 5-PHOSPHATE TRANSFERASE FKRP"/>
    <property type="match status" value="1"/>
</dbReference>
<evidence type="ECO:0008006" key="5">
    <source>
        <dbReference type="Google" id="ProtNLM"/>
    </source>
</evidence>
<dbReference type="InterPro" id="IPR055105">
    <property type="entry name" value="FKRP_N"/>
</dbReference>
<dbReference type="GO" id="GO:0005794">
    <property type="term" value="C:Golgi apparatus"/>
    <property type="evidence" value="ECO:0007669"/>
    <property type="project" value="TreeGrafter"/>
</dbReference>
<feature type="domain" description="FKRP stem" evidence="3">
    <location>
        <begin position="58"/>
        <end position="297"/>
    </location>
</feature>
<feature type="transmembrane region" description="Helical" evidence="1">
    <location>
        <begin position="7"/>
        <end position="28"/>
    </location>
</feature>
<dbReference type="AlphaFoldDB" id="A0A1B6ECW0"/>
<dbReference type="Pfam" id="PF22921">
    <property type="entry name" value="FKRP_N"/>
    <property type="match status" value="1"/>
</dbReference>
<keyword evidence="1" id="KW-0812">Transmembrane</keyword>
<sequence length="520" mass="60376">MRIKVTKIFTISIIILNIIAICSIWRLLSSKIKPKLSQIEDKPDVRNVTKSLKSTNYELNQKDITIIIRGFEHFENDIPNTVKSILSLYSNITILIISDSPLYPPINLNITSFGKNVKFIFMKASLASSFKDRVPLLQVKGKYIFIVPDSSRFHYKTLFEKLVNISKNNVDKILAIPYKNSQPSKCLKIQLDIREWFLRYNDHSKGTDCDCIKGKHAIFLPTEVLYNFTEPFMLPFPDSFYIQSAAMNLKVLLVGEIILDNGKDLFKSHHNQWKIQQLERERQKHMFHKLELKKVIRESGVVEWFGCRRDTPRCFGSIVDDTPQYLLEGKWTPPCCLGGLRRTARHVIEQLETSNVRYWLEGGSLLGAMRGGDILPWDYDVDIGIYKEDVKKCTWLLRAHSKPVIDQQGFVWEKAVEGDFYRVQFSQVNRLHVDIFPFYSKNGTMTKDTWFKTHRQDREFPEYFLKPMSSIDFVGRTVSAPNNIHDFLELKFGEGVIENPEYPNPKKMLSYGLKLSPVVV</sequence>
<dbReference type="GO" id="GO:0035269">
    <property type="term" value="P:protein O-linked glycosylation via mannose"/>
    <property type="evidence" value="ECO:0007669"/>
    <property type="project" value="TreeGrafter"/>
</dbReference>
<protein>
    <recommendedName>
        <fullName evidence="5">Fukutin-related protein</fullName>
    </recommendedName>
</protein>
<keyword evidence="1" id="KW-0472">Membrane</keyword>
<evidence type="ECO:0000313" key="4">
    <source>
        <dbReference type="EMBL" id="JAS35778.1"/>
    </source>
</evidence>
<dbReference type="EMBL" id="GEDC01001520">
    <property type="protein sequence ID" value="JAS35778.1"/>
    <property type="molecule type" value="Transcribed_RNA"/>
</dbReference>
<evidence type="ECO:0000259" key="2">
    <source>
        <dbReference type="Pfam" id="PF04991"/>
    </source>
</evidence>
<feature type="domain" description="LicD/FKTN/FKRP nucleotidyltransferase" evidence="2">
    <location>
        <begin position="354"/>
        <end position="392"/>
    </location>
</feature>
<dbReference type="InterPro" id="IPR052613">
    <property type="entry name" value="LicD_transferase"/>
</dbReference>
<evidence type="ECO:0000259" key="3">
    <source>
        <dbReference type="Pfam" id="PF22921"/>
    </source>
</evidence>